<reference evidence="3 4" key="1">
    <citation type="submission" date="2016-10" db="EMBL/GenBank/DDBJ databases">
        <authorList>
            <person name="de Groot N.N."/>
        </authorList>
    </citation>
    <scope>NUCLEOTIDE SEQUENCE [LARGE SCALE GENOMIC DNA]</scope>
    <source>
        <strain evidence="3 4">Z108</strain>
    </source>
</reference>
<dbReference type="RefSeq" id="WP_075443814.1">
    <property type="nucleotide sequence ID" value="NZ_FOQK01000013.1"/>
</dbReference>
<protein>
    <submittedName>
        <fullName evidence="3">Cell division protein DivIC</fullName>
    </submittedName>
</protein>
<dbReference type="PANTHER" id="PTHR40027:SF1">
    <property type="entry name" value="CELL DIVISION PROTEIN DIVIC"/>
    <property type="match status" value="1"/>
</dbReference>
<keyword evidence="3" id="KW-0131">Cell cycle</keyword>
<evidence type="ECO:0000313" key="4">
    <source>
        <dbReference type="Proteomes" id="UP000183639"/>
    </source>
</evidence>
<feature type="transmembrane region" description="Helical" evidence="2">
    <location>
        <begin position="12"/>
        <end position="31"/>
    </location>
</feature>
<organism evidence="3 4">
    <name type="scientific">Selenomonas ruminantium</name>
    <dbReference type="NCBI Taxonomy" id="971"/>
    <lineage>
        <taxon>Bacteria</taxon>
        <taxon>Bacillati</taxon>
        <taxon>Bacillota</taxon>
        <taxon>Negativicutes</taxon>
        <taxon>Selenomonadales</taxon>
        <taxon>Selenomonadaceae</taxon>
        <taxon>Selenomonas</taxon>
    </lineage>
</organism>
<keyword evidence="2" id="KW-0472">Membrane</keyword>
<dbReference type="InterPro" id="IPR007060">
    <property type="entry name" value="FtsL/DivIC"/>
</dbReference>
<dbReference type="Proteomes" id="UP000183639">
    <property type="component" value="Unassembled WGS sequence"/>
</dbReference>
<keyword evidence="2" id="KW-1133">Transmembrane helix</keyword>
<dbReference type="EMBL" id="FOQK01000013">
    <property type="protein sequence ID" value="SFI07061.1"/>
    <property type="molecule type" value="Genomic_DNA"/>
</dbReference>
<evidence type="ECO:0000256" key="2">
    <source>
        <dbReference type="SAM" id="Phobius"/>
    </source>
</evidence>
<sequence>MQRQRQQKKRRFSWFFILMVGSVVYFSSILISQQLYLRQVGQDQAAAEARLAAAQKENEALRQEKEKLNELGYIEKIAREELGMTRAGELPYTTGRSK</sequence>
<dbReference type="Pfam" id="PF04977">
    <property type="entry name" value="DivIC"/>
    <property type="match status" value="1"/>
</dbReference>
<keyword evidence="1" id="KW-0175">Coiled coil</keyword>
<dbReference type="AlphaFoldDB" id="A0A1I3F8B7"/>
<accession>A0A1I3F8B7</accession>
<gene>
    <name evidence="3" type="ORF">SAMN04487861_11359</name>
</gene>
<dbReference type="OrthoDB" id="9815382at2"/>
<proteinExistence type="predicted"/>
<feature type="coiled-coil region" evidence="1">
    <location>
        <begin position="37"/>
        <end position="71"/>
    </location>
</feature>
<name>A0A1I3F8B7_SELRU</name>
<keyword evidence="2" id="KW-0812">Transmembrane</keyword>
<keyword evidence="3" id="KW-0132">Cell division</keyword>
<dbReference type="GO" id="GO:0051301">
    <property type="term" value="P:cell division"/>
    <property type="evidence" value="ECO:0007669"/>
    <property type="project" value="UniProtKB-KW"/>
</dbReference>
<dbReference type="InterPro" id="IPR039076">
    <property type="entry name" value="DivIC"/>
</dbReference>
<dbReference type="PANTHER" id="PTHR40027">
    <property type="entry name" value="CELL DIVISION PROTEIN DIVIC"/>
    <property type="match status" value="1"/>
</dbReference>
<evidence type="ECO:0000313" key="3">
    <source>
        <dbReference type="EMBL" id="SFI07061.1"/>
    </source>
</evidence>
<evidence type="ECO:0000256" key="1">
    <source>
        <dbReference type="SAM" id="Coils"/>
    </source>
</evidence>